<feature type="chain" id="PRO_5017288416" evidence="13">
    <location>
        <begin position="23"/>
        <end position="893"/>
    </location>
</feature>
<keyword evidence="8 12" id="KW-0472">Membrane</keyword>
<feature type="domain" description="G-protein coupled receptors family 3 profile" evidence="14">
    <location>
        <begin position="629"/>
        <end position="799"/>
    </location>
</feature>
<accession>A0A3B3SCA5</accession>
<dbReference type="InterPro" id="IPR038550">
    <property type="entry name" value="GPCR_3_9-Cys_sf"/>
</dbReference>
<evidence type="ECO:0000313" key="15">
    <source>
        <dbReference type="Ensembl" id="ENSPKIP00000027636.1"/>
    </source>
</evidence>
<dbReference type="SUPFAM" id="SSF53822">
    <property type="entry name" value="Periplasmic binding protein-like I"/>
    <property type="match status" value="1"/>
</dbReference>
<dbReference type="GeneTree" id="ENSGT01050000244874"/>
<dbReference type="Ensembl" id="ENSPKIT00000008406.1">
    <property type="protein sequence ID" value="ENSPKIP00000027636.1"/>
    <property type="gene ID" value="ENSPKIG00000009574.1"/>
</dbReference>
<dbReference type="CDD" id="cd06364">
    <property type="entry name" value="PBP1_CaSR"/>
    <property type="match status" value="1"/>
</dbReference>
<evidence type="ECO:0000313" key="16">
    <source>
        <dbReference type="Proteomes" id="UP000261540"/>
    </source>
</evidence>
<evidence type="ECO:0000256" key="11">
    <source>
        <dbReference type="ARBA" id="ARBA00023224"/>
    </source>
</evidence>
<keyword evidence="16" id="KW-1185">Reference proteome</keyword>
<dbReference type="Gene3D" id="3.40.50.2300">
    <property type="match status" value="2"/>
</dbReference>
<dbReference type="InterPro" id="IPR017978">
    <property type="entry name" value="GPCR_3_C"/>
</dbReference>
<keyword evidence="10" id="KW-0325">Glycoprotein</keyword>
<evidence type="ECO:0000256" key="3">
    <source>
        <dbReference type="ARBA" id="ARBA00022475"/>
    </source>
</evidence>
<dbReference type="GO" id="GO:0004930">
    <property type="term" value="F:G protein-coupled receptor activity"/>
    <property type="evidence" value="ECO:0007669"/>
    <property type="project" value="UniProtKB-KW"/>
</dbReference>
<keyword evidence="11" id="KW-0807">Transducer</keyword>
<dbReference type="PRINTS" id="PR01535">
    <property type="entry name" value="VOMERONASL2R"/>
</dbReference>
<dbReference type="Gene3D" id="2.10.50.30">
    <property type="entry name" value="GPCR, family 3, nine cysteines domain"/>
    <property type="match status" value="1"/>
</dbReference>
<dbReference type="InterPro" id="IPR000337">
    <property type="entry name" value="GPCR_3"/>
</dbReference>
<evidence type="ECO:0000256" key="12">
    <source>
        <dbReference type="SAM" id="Phobius"/>
    </source>
</evidence>
<evidence type="ECO:0000256" key="2">
    <source>
        <dbReference type="ARBA" id="ARBA00007242"/>
    </source>
</evidence>
<feature type="transmembrane region" description="Helical" evidence="12">
    <location>
        <begin position="744"/>
        <end position="763"/>
    </location>
</feature>
<name>A0A3B3SCA5_9TELE</name>
<dbReference type="PANTHER" id="PTHR24061:SF538">
    <property type="entry name" value="OLFACTORY RECEPTOR C FAMILY, H1"/>
    <property type="match status" value="1"/>
</dbReference>
<reference evidence="15" key="1">
    <citation type="submission" date="2025-08" db="UniProtKB">
        <authorList>
            <consortium name="Ensembl"/>
        </authorList>
    </citation>
    <scope>IDENTIFICATION</scope>
</reference>
<keyword evidence="6 12" id="KW-1133">Transmembrane helix</keyword>
<dbReference type="AlphaFoldDB" id="A0A3B3SCA5"/>
<comment type="subcellular location">
    <subcellularLocation>
        <location evidence="1">Cell membrane</location>
        <topology evidence="1">Multi-pass membrane protein</topology>
    </subcellularLocation>
</comment>
<feature type="signal peptide" evidence="13">
    <location>
        <begin position="1"/>
        <end position="22"/>
    </location>
</feature>
<dbReference type="FunFam" id="2.10.50.30:FF:000002">
    <property type="entry name" value="Vomeronasal 2 receptor, h1"/>
    <property type="match status" value="1"/>
</dbReference>
<comment type="similarity">
    <text evidence="2">Belongs to the G-protein coupled receptor 3 family.</text>
</comment>
<dbReference type="InterPro" id="IPR028082">
    <property type="entry name" value="Peripla_BP_I"/>
</dbReference>
<proteinExistence type="inferred from homology"/>
<dbReference type="PANTHER" id="PTHR24061">
    <property type="entry name" value="CALCIUM-SENSING RECEPTOR-RELATED"/>
    <property type="match status" value="1"/>
</dbReference>
<evidence type="ECO:0000256" key="10">
    <source>
        <dbReference type="ARBA" id="ARBA00023180"/>
    </source>
</evidence>
<dbReference type="PROSITE" id="PS50259">
    <property type="entry name" value="G_PROTEIN_RECEP_F3_4"/>
    <property type="match status" value="1"/>
</dbReference>
<feature type="transmembrane region" description="Helical" evidence="12">
    <location>
        <begin position="783"/>
        <end position="804"/>
    </location>
</feature>
<protein>
    <submittedName>
        <fullName evidence="15">Olfactory receptor C family, h1</fullName>
    </submittedName>
</protein>
<feature type="transmembrane region" description="Helical" evidence="12">
    <location>
        <begin position="699"/>
        <end position="723"/>
    </location>
</feature>
<feature type="transmembrane region" description="Helical" evidence="12">
    <location>
        <begin position="632"/>
        <end position="655"/>
    </location>
</feature>
<dbReference type="FunFam" id="3.40.50.2300:FF:000067">
    <property type="entry name" value="Olfactory receptor C family, h1"/>
    <property type="match status" value="1"/>
</dbReference>
<dbReference type="GO" id="GO:0005886">
    <property type="term" value="C:plasma membrane"/>
    <property type="evidence" value="ECO:0007669"/>
    <property type="project" value="UniProtKB-SubCell"/>
</dbReference>
<evidence type="ECO:0000256" key="9">
    <source>
        <dbReference type="ARBA" id="ARBA00023170"/>
    </source>
</evidence>
<dbReference type="InterPro" id="IPR011500">
    <property type="entry name" value="GPCR_3_9-Cys_dom"/>
</dbReference>
<evidence type="ECO:0000256" key="7">
    <source>
        <dbReference type="ARBA" id="ARBA00023040"/>
    </source>
</evidence>
<dbReference type="InterPro" id="IPR000068">
    <property type="entry name" value="GPCR_3_Ca_sens_rcpt-rel"/>
</dbReference>
<feature type="transmembrane region" description="Helical" evidence="12">
    <location>
        <begin position="667"/>
        <end position="687"/>
    </location>
</feature>
<keyword evidence="9" id="KW-0675">Receptor</keyword>
<organism evidence="15 16">
    <name type="scientific">Paramormyrops kingsleyae</name>
    <dbReference type="NCBI Taxonomy" id="1676925"/>
    <lineage>
        <taxon>Eukaryota</taxon>
        <taxon>Metazoa</taxon>
        <taxon>Chordata</taxon>
        <taxon>Craniata</taxon>
        <taxon>Vertebrata</taxon>
        <taxon>Euteleostomi</taxon>
        <taxon>Actinopterygii</taxon>
        <taxon>Neopterygii</taxon>
        <taxon>Teleostei</taxon>
        <taxon>Osteoglossocephala</taxon>
        <taxon>Osteoglossomorpha</taxon>
        <taxon>Osteoglossiformes</taxon>
        <taxon>Mormyridae</taxon>
        <taxon>Paramormyrops</taxon>
    </lineage>
</organism>
<dbReference type="FunFam" id="3.40.50.2300:FF:000016">
    <property type="entry name" value="Taste 1 receptor member 2"/>
    <property type="match status" value="1"/>
</dbReference>
<evidence type="ECO:0000256" key="5">
    <source>
        <dbReference type="ARBA" id="ARBA00022729"/>
    </source>
</evidence>
<dbReference type="Pfam" id="PF00003">
    <property type="entry name" value="7tm_3"/>
    <property type="match status" value="1"/>
</dbReference>
<dbReference type="InterPro" id="IPR001828">
    <property type="entry name" value="ANF_lig-bd_rcpt"/>
</dbReference>
<evidence type="ECO:0000256" key="6">
    <source>
        <dbReference type="ARBA" id="ARBA00022989"/>
    </source>
</evidence>
<dbReference type="Pfam" id="PF01094">
    <property type="entry name" value="ANF_receptor"/>
    <property type="match status" value="1"/>
</dbReference>
<evidence type="ECO:0000256" key="8">
    <source>
        <dbReference type="ARBA" id="ARBA00023136"/>
    </source>
</evidence>
<keyword evidence="3" id="KW-1003">Cell membrane</keyword>
<evidence type="ECO:0000256" key="1">
    <source>
        <dbReference type="ARBA" id="ARBA00004651"/>
    </source>
</evidence>
<keyword evidence="4 12" id="KW-0812">Transmembrane</keyword>
<keyword evidence="5 13" id="KW-0732">Signal</keyword>
<dbReference type="STRING" id="1676925.ENSPKIP00000027636"/>
<dbReference type="Pfam" id="PF07562">
    <property type="entry name" value="NCD3G"/>
    <property type="match status" value="1"/>
</dbReference>
<keyword evidence="7" id="KW-0297">G-protein coupled receptor</keyword>
<evidence type="ECO:0000256" key="4">
    <source>
        <dbReference type="ARBA" id="ARBA00022692"/>
    </source>
</evidence>
<sequence>HTGSMCLFLLGPRFWSCMCVCAQELKAESRADTGQCLCSVGGTLCSILYKVLFSQGLTEAFTHHRESGMLLCTLMVLYVLGAKGQIPCQILGTPEYPQLSKKGDVVIGAAFSIHRKISLPALSFRNKPQSPSCSSLNLREFRFAQTMTFAIEEINNSSSLLPNVTIGYEIYDSCSTTLVSMRAAMSLVNGQEQTAQQCSGKAAVHAIIGESESSSTIAIARITGPFHIPVISHFATCACLSNRKEFPNFFRTIPSDYYQSRALAQLIKHFGWTWVGAVRSDNDYGNNGMSVFVEAAQDEGVCIEYSEAILRNNPRQRISRVVEVIKRSTSKVLLAFLAQGEMEVLLEEIILQNVTGLQWVASESWITARYLATPRTSAVISSAIGFTISKSKIPGLKDFLVKFWETAFECQFSPPNETSSIKPCTGSEELGELSNQYTDVSELRISNNVYKATYAVAHALHNLLNQTSVRKEDIEAAQVRHYLQRVNFTTPNGENVNFNPNGDPMARYELVNWQKGENGETKFITVGYYDVSMPVGKQFVMNSASIVWAGESSKPKSVCSESCQAGARQATIRGKPICCFSCIPCASGEISNTTDSTKCLKCPLEYWSNEGHTECIHKKVEFLSFEETMGKLLTAISVIGVGLTAAIALIFFRFVDTPIVRANNSELSFLLLFSLTLCFLCSLTFIGRPSRWSCMLRHTAFGITFALCISCVLAKTIVVVNAFKASVPGTNVLRCSAPLQRLSVFGCTLLQVLICTLWIALAPPVPNKNTAYFTEKIILECDVGSAVGFWAVLGYIGLLSALWISTYPTLSFWLIKCTTLFLCPQVKRYQYFCTFAFKQHIVYIHPFSETAHPVQGPKGSGAYPGGYGWKTWNNPGWGANPSQGTLTYLQAIW</sequence>
<evidence type="ECO:0000259" key="14">
    <source>
        <dbReference type="PROSITE" id="PS50259"/>
    </source>
</evidence>
<evidence type="ECO:0000256" key="13">
    <source>
        <dbReference type="SAM" id="SignalP"/>
    </source>
</evidence>
<dbReference type="PRINTS" id="PR00248">
    <property type="entry name" value="GPCRMGR"/>
</dbReference>
<dbReference type="InterPro" id="IPR004073">
    <property type="entry name" value="GPCR_3_vmron_rcpt_2"/>
</dbReference>
<dbReference type="Proteomes" id="UP000261540">
    <property type="component" value="Unplaced"/>
</dbReference>
<reference evidence="15" key="2">
    <citation type="submission" date="2025-09" db="UniProtKB">
        <authorList>
            <consortium name="Ensembl"/>
        </authorList>
    </citation>
    <scope>IDENTIFICATION</scope>
</reference>